<comment type="caution">
    <text evidence="1">The sequence shown here is derived from an EMBL/GenBank/DDBJ whole genome shotgun (WGS) entry which is preliminary data.</text>
</comment>
<dbReference type="Proteomes" id="UP000807504">
    <property type="component" value="Unassembled WGS sequence"/>
</dbReference>
<evidence type="ECO:0000313" key="2">
    <source>
        <dbReference type="Proteomes" id="UP000807504"/>
    </source>
</evidence>
<dbReference type="EMBL" id="JABXBU010002228">
    <property type="protein sequence ID" value="KAF8769827.1"/>
    <property type="molecule type" value="Genomic_DNA"/>
</dbReference>
<sequence>MHDVRRDYNLTLSEWREKRDEWEWLSSDEGNTKPPAVILKQITAKTIHIRGRGRTITKQPVKQRAPELAKMQKTTEKTDFVALPTILVAAKISEPMEEENVSKLNIKTLLESHIRPKALGVKIISCREARSKNILISVPTQEMASKLLEAINEHSYLKTVCEARFPQKRDPQIIIYDIDNTGQDKNVEEEDFITRIRTDNNLPAGKIRVLFRKPGRGARSHWVLSVSPNIYKVIKNDKRLHYGFGSKKFKEHLEPIRCQNCLKFGHSKNIATHLQLAASVATIMQQKLARKTAKRVDSVAKVTKNNFQNRPLCHLSKLSLLQEEH</sequence>
<organism evidence="1 2">
    <name type="scientific">Argiope bruennichi</name>
    <name type="common">Wasp spider</name>
    <name type="synonym">Aranea bruennichi</name>
    <dbReference type="NCBI Taxonomy" id="94029"/>
    <lineage>
        <taxon>Eukaryota</taxon>
        <taxon>Metazoa</taxon>
        <taxon>Ecdysozoa</taxon>
        <taxon>Arthropoda</taxon>
        <taxon>Chelicerata</taxon>
        <taxon>Arachnida</taxon>
        <taxon>Araneae</taxon>
        <taxon>Araneomorphae</taxon>
        <taxon>Entelegynae</taxon>
        <taxon>Araneoidea</taxon>
        <taxon>Araneidae</taxon>
        <taxon>Argiope</taxon>
    </lineage>
</organism>
<reference evidence="1" key="1">
    <citation type="journal article" date="2020" name="bioRxiv">
        <title>Chromosome-level reference genome of the European wasp spider Argiope bruennichi: a resource for studies on range expansion and evolutionary adaptation.</title>
        <authorList>
            <person name="Sheffer M.M."/>
            <person name="Hoppe A."/>
            <person name="Krehenwinkel H."/>
            <person name="Uhl G."/>
            <person name="Kuss A.W."/>
            <person name="Jensen L."/>
            <person name="Jensen C."/>
            <person name="Gillespie R.G."/>
            <person name="Hoff K.J."/>
            <person name="Prost S."/>
        </authorList>
    </citation>
    <scope>NUCLEOTIDE SEQUENCE</scope>
</reference>
<reference evidence="1" key="2">
    <citation type="submission" date="2020-06" db="EMBL/GenBank/DDBJ databases">
        <authorList>
            <person name="Sheffer M."/>
        </authorList>
    </citation>
    <scope>NUCLEOTIDE SEQUENCE</scope>
</reference>
<evidence type="ECO:0000313" key="1">
    <source>
        <dbReference type="EMBL" id="KAF8769827.1"/>
    </source>
</evidence>
<protein>
    <submittedName>
        <fullName evidence="1">Uncharacterized protein</fullName>
    </submittedName>
</protein>
<name>A0A8T0EAM7_ARGBR</name>
<keyword evidence="2" id="KW-1185">Reference proteome</keyword>
<gene>
    <name evidence="1" type="ORF">HNY73_017434</name>
</gene>
<proteinExistence type="predicted"/>
<accession>A0A8T0EAM7</accession>
<dbReference type="AlphaFoldDB" id="A0A8T0EAM7"/>